<gene>
    <name evidence="2" type="ORF">ABH943_004159</name>
</gene>
<dbReference type="PANTHER" id="PTHR38441:SF1">
    <property type="entry name" value="MEMBRANE PROTEIN"/>
    <property type="match status" value="1"/>
</dbReference>
<keyword evidence="3" id="KW-1185">Reference proteome</keyword>
<sequence length="125" mass="13610">MQSNHVDWLAMQTNEQFRGLVRHRRNTIAVLGLVAALYYFSIPALIAWFPGFFTLRLAPGINLGLVFAVSQYPFGGLIAYVFLRRTASIDRLAADLLQQLAPATAAGSAAPAAPSFDLGEHAHAR</sequence>
<comment type="caution">
    <text evidence="2">The sequence shown here is derived from an EMBL/GenBank/DDBJ whole genome shotgun (WGS) entry which is preliminary data.</text>
</comment>
<dbReference type="PANTHER" id="PTHR38441">
    <property type="entry name" value="INTEGRAL MEMBRANE PROTEIN-RELATED"/>
    <property type="match status" value="1"/>
</dbReference>
<keyword evidence="1" id="KW-0472">Membrane</keyword>
<reference evidence="2 3" key="2">
    <citation type="submission" date="2024-11" db="EMBL/GenBank/DDBJ databases">
        <title>Using genomics to understand microbial adaptation to soil warming.</title>
        <authorList>
            <person name="Deangelis K.M. PhD."/>
        </authorList>
    </citation>
    <scope>NUCLEOTIDE SEQUENCE [LARGE SCALE GENOMIC DNA]</scope>
    <source>
        <strain evidence="2 3">GAS97</strain>
    </source>
</reference>
<evidence type="ECO:0000256" key="1">
    <source>
        <dbReference type="SAM" id="Phobius"/>
    </source>
</evidence>
<proteinExistence type="predicted"/>
<feature type="transmembrane region" description="Helical" evidence="1">
    <location>
        <begin position="28"/>
        <end position="49"/>
    </location>
</feature>
<dbReference type="Pfam" id="PF04341">
    <property type="entry name" value="DUF485"/>
    <property type="match status" value="1"/>
</dbReference>
<dbReference type="RefSeq" id="WP_404609133.1">
    <property type="nucleotide sequence ID" value="NZ_JBIYDN010000013.1"/>
</dbReference>
<keyword evidence="1" id="KW-0812">Transmembrane</keyword>
<accession>A0ABW8MKZ0</accession>
<dbReference type="InterPro" id="IPR007436">
    <property type="entry name" value="DUF485"/>
</dbReference>
<evidence type="ECO:0000313" key="2">
    <source>
        <dbReference type="EMBL" id="MFK4444137.1"/>
    </source>
</evidence>
<keyword evidence="1" id="KW-1133">Transmembrane helix</keyword>
<feature type="transmembrane region" description="Helical" evidence="1">
    <location>
        <begin position="61"/>
        <end position="83"/>
    </location>
</feature>
<name>A0ABW8MKZ0_9BURK</name>
<dbReference type="EMBL" id="JBIYDN010000013">
    <property type="protein sequence ID" value="MFK4444137.1"/>
    <property type="molecule type" value="Genomic_DNA"/>
</dbReference>
<protein>
    <submittedName>
        <fullName evidence="2">Uncharacterized membrane protein (DUF485 family)</fullName>
    </submittedName>
</protein>
<evidence type="ECO:0000313" key="3">
    <source>
        <dbReference type="Proteomes" id="UP001620514"/>
    </source>
</evidence>
<dbReference type="Proteomes" id="UP001620514">
    <property type="component" value="Unassembled WGS sequence"/>
</dbReference>
<reference evidence="2 3" key="1">
    <citation type="submission" date="2024-10" db="EMBL/GenBank/DDBJ databases">
        <authorList>
            <person name="Deangelis K."/>
            <person name="Huntemann M."/>
            <person name="Clum A."/>
            <person name="Wang J."/>
            <person name="Palaniappan K."/>
            <person name="Ritter S."/>
            <person name="Chen I.-M."/>
            <person name="Stamatis D."/>
            <person name="Reddy T."/>
            <person name="O'Malley R."/>
            <person name="Daum C."/>
            <person name="Ng V."/>
            <person name="Ivanova N."/>
            <person name="Kyrpides N."/>
            <person name="Woyke T."/>
        </authorList>
    </citation>
    <scope>NUCLEOTIDE SEQUENCE [LARGE SCALE GENOMIC DNA]</scope>
    <source>
        <strain evidence="2 3">GAS97</strain>
    </source>
</reference>
<organism evidence="2 3">
    <name type="scientific">Caballeronia udeis</name>
    <dbReference type="NCBI Taxonomy" id="1232866"/>
    <lineage>
        <taxon>Bacteria</taxon>
        <taxon>Pseudomonadati</taxon>
        <taxon>Pseudomonadota</taxon>
        <taxon>Betaproteobacteria</taxon>
        <taxon>Burkholderiales</taxon>
        <taxon>Burkholderiaceae</taxon>
        <taxon>Caballeronia</taxon>
    </lineage>
</organism>